<protein>
    <recommendedName>
        <fullName evidence="14">Sodium/proline symporter</fullName>
    </recommendedName>
    <alternativeName>
        <fullName evidence="14">Proline permease</fullName>
    </alternativeName>
</protein>
<proteinExistence type="inferred from homology"/>
<dbReference type="OrthoDB" id="9789704at2"/>
<comment type="similarity">
    <text evidence="2 13">Belongs to the sodium:solute symporter (SSF) (TC 2.A.21) family.</text>
</comment>
<dbReference type="PANTHER" id="PTHR48086">
    <property type="entry name" value="SODIUM/PROLINE SYMPORTER-RELATED"/>
    <property type="match status" value="1"/>
</dbReference>
<evidence type="ECO:0000256" key="11">
    <source>
        <dbReference type="ARBA" id="ARBA00023201"/>
    </source>
</evidence>
<evidence type="ECO:0000313" key="16">
    <source>
        <dbReference type="Proteomes" id="UP000185478"/>
    </source>
</evidence>
<sequence>MSQNTWFIIAIVIYMLVMLAIGYWSYRQTDEYDDYMLAGRGLNPFVAALSAGASDMSGWLLMGLPGALFVSGMGELWIAIGLLIGCWANWMWVAPRLRSYTEIAGNSLTLPSFIENRLHDSSRALRVLSSIVILVFFTFYVSSGMVSGGRYFEATFGGSYIDGMLIVAAVTVAYTFIGGFLAVSYTDAVQGMLMFAALLIVPVMAYFALADTSTLFTWATDKPYGPWPEGNPEFFSMIKGMSAIGVISALAWGLGYFGQPHIVVRFMALRTPGEAKTGRRIGIFWMLLCIIGATAVAVIGTSFFGQDPSIAVTDQENFETIFLDMGRILFHPLIAGLILTAVLAAIMSTISSQLLVTSSALVEDIYMIVVKKKPSSQVLINLSRTAVVAVAVIAGLMAMNPSDSILGLVAFAWAGFGAAFGPLLIFALYWRRLNTAGAITGLVAGAVVAFAWGQGWLNPALEGMGLGALTDLYEIVPGVIAATLGIVVVSLATRKPDEAILEEFDQATMLARAVEKNPDMSVEDMAEEIIDAPEAR</sequence>
<evidence type="ECO:0000313" key="15">
    <source>
        <dbReference type="EMBL" id="APT84526.1"/>
    </source>
</evidence>
<gene>
    <name evidence="15" type="ORF">CAQU_05045</name>
</gene>
<dbReference type="GO" id="GO:0015193">
    <property type="term" value="F:L-proline transmembrane transporter activity"/>
    <property type="evidence" value="ECO:0007669"/>
    <property type="project" value="TreeGrafter"/>
</dbReference>
<keyword evidence="6 14" id="KW-0769">Symport</keyword>
<evidence type="ECO:0000256" key="13">
    <source>
        <dbReference type="RuleBase" id="RU362091"/>
    </source>
</evidence>
<evidence type="ECO:0000256" key="6">
    <source>
        <dbReference type="ARBA" id="ARBA00022847"/>
    </source>
</evidence>
<feature type="transmembrane region" description="Helical" evidence="14">
    <location>
        <begin position="6"/>
        <end position="24"/>
    </location>
</feature>
<feature type="transmembrane region" description="Helical" evidence="14">
    <location>
        <begin position="283"/>
        <end position="304"/>
    </location>
</feature>
<evidence type="ECO:0000256" key="9">
    <source>
        <dbReference type="ARBA" id="ARBA00023065"/>
    </source>
</evidence>
<feature type="transmembrane region" description="Helical" evidence="14">
    <location>
        <begin position="405"/>
        <end position="429"/>
    </location>
</feature>
<dbReference type="PROSITE" id="PS00456">
    <property type="entry name" value="NA_SOLUT_SYMP_1"/>
    <property type="match status" value="1"/>
</dbReference>
<keyword evidence="10 14" id="KW-0472">Membrane</keyword>
<evidence type="ECO:0000256" key="5">
    <source>
        <dbReference type="ARBA" id="ARBA00022692"/>
    </source>
</evidence>
<feature type="transmembrane region" description="Helical" evidence="14">
    <location>
        <begin position="124"/>
        <end position="143"/>
    </location>
</feature>
<dbReference type="InterPro" id="IPR038377">
    <property type="entry name" value="Na/Glc_symporter_sf"/>
</dbReference>
<dbReference type="STRING" id="1431546.CAQU_05045"/>
<dbReference type="GO" id="GO:0015824">
    <property type="term" value="P:proline transport"/>
    <property type="evidence" value="ECO:0007669"/>
    <property type="project" value="UniProtKB-UniRule"/>
</dbReference>
<dbReference type="NCBIfam" id="TIGR00813">
    <property type="entry name" value="sss"/>
    <property type="match status" value="1"/>
</dbReference>
<feature type="transmembrane region" description="Helical" evidence="14">
    <location>
        <begin position="378"/>
        <end position="399"/>
    </location>
</feature>
<evidence type="ECO:0000256" key="7">
    <source>
        <dbReference type="ARBA" id="ARBA00022989"/>
    </source>
</evidence>
<evidence type="ECO:0000256" key="10">
    <source>
        <dbReference type="ARBA" id="ARBA00023136"/>
    </source>
</evidence>
<dbReference type="GO" id="GO:0005298">
    <property type="term" value="F:proline:sodium symporter activity"/>
    <property type="evidence" value="ECO:0007669"/>
    <property type="project" value="UniProtKB-UniRule"/>
</dbReference>
<evidence type="ECO:0000256" key="4">
    <source>
        <dbReference type="ARBA" id="ARBA00022475"/>
    </source>
</evidence>
<feature type="transmembrane region" description="Helical" evidence="14">
    <location>
        <begin position="436"/>
        <end position="455"/>
    </location>
</feature>
<dbReference type="InterPro" id="IPR001734">
    <property type="entry name" value="Na/solute_symporter"/>
</dbReference>
<dbReference type="InterPro" id="IPR050277">
    <property type="entry name" value="Sodium:Solute_Symporter"/>
</dbReference>
<dbReference type="NCBIfam" id="TIGR02121">
    <property type="entry name" value="Na_Pro_sym"/>
    <property type="match status" value="1"/>
</dbReference>
<feature type="transmembrane region" description="Helical" evidence="14">
    <location>
        <begin position="76"/>
        <end position="93"/>
    </location>
</feature>
<dbReference type="RefSeq" id="WP_075728398.1">
    <property type="nucleotide sequence ID" value="NZ_CP009245.1"/>
</dbReference>
<evidence type="ECO:0000256" key="8">
    <source>
        <dbReference type="ARBA" id="ARBA00023053"/>
    </source>
</evidence>
<dbReference type="GO" id="GO:0005886">
    <property type="term" value="C:plasma membrane"/>
    <property type="evidence" value="ECO:0007669"/>
    <property type="project" value="UniProtKB-SubCell"/>
</dbReference>
<keyword evidence="14" id="KW-0029">Amino-acid transport</keyword>
<comment type="function">
    <text evidence="14">Catalyzes the sodium-dependent uptake of extracellular L-proline.</text>
</comment>
<keyword evidence="9 14" id="KW-0406">Ion transport</keyword>
<dbReference type="InterPro" id="IPR018212">
    <property type="entry name" value="Na/solute_symporter_CS"/>
</dbReference>
<name>A0A1L7CFB9_9CORY</name>
<dbReference type="KEGG" id="caqu:CAQU_05045"/>
<evidence type="ECO:0000256" key="2">
    <source>
        <dbReference type="ARBA" id="ARBA00006434"/>
    </source>
</evidence>
<evidence type="ECO:0000256" key="3">
    <source>
        <dbReference type="ARBA" id="ARBA00022448"/>
    </source>
</evidence>
<keyword evidence="4 14" id="KW-1003">Cell membrane</keyword>
<evidence type="ECO:0000256" key="14">
    <source>
        <dbReference type="RuleBase" id="RU366012"/>
    </source>
</evidence>
<dbReference type="Proteomes" id="UP000185478">
    <property type="component" value="Chromosome"/>
</dbReference>
<evidence type="ECO:0000256" key="12">
    <source>
        <dbReference type="ARBA" id="ARBA00033708"/>
    </source>
</evidence>
<feature type="transmembrane region" description="Helical" evidence="14">
    <location>
        <begin position="475"/>
        <end position="493"/>
    </location>
</feature>
<feature type="transmembrane region" description="Helical" evidence="14">
    <location>
        <begin position="238"/>
        <end position="257"/>
    </location>
</feature>
<dbReference type="GO" id="GO:0031402">
    <property type="term" value="F:sodium ion binding"/>
    <property type="evidence" value="ECO:0007669"/>
    <property type="project" value="UniProtKB-UniRule"/>
</dbReference>
<dbReference type="Gene3D" id="1.20.1730.10">
    <property type="entry name" value="Sodium/glucose cotransporter"/>
    <property type="match status" value="1"/>
</dbReference>
<keyword evidence="11 14" id="KW-0739">Sodium transport</keyword>
<dbReference type="CDD" id="cd11475">
    <property type="entry name" value="SLC5sbd_PutP"/>
    <property type="match status" value="1"/>
</dbReference>
<keyword evidence="8 14" id="KW-0915">Sodium</keyword>
<dbReference type="InterPro" id="IPR011851">
    <property type="entry name" value="Na/Pro_symporter"/>
</dbReference>
<keyword evidence="5 14" id="KW-0812">Transmembrane</keyword>
<accession>A0A1L7CFB9</accession>
<reference evidence="15 16" key="1">
    <citation type="submission" date="2014-08" db="EMBL/GenBank/DDBJ databases">
        <title>Complete genome sequence of Corynebacterium aquilae S-613T(T) (=DSM 44791(T)), isolated from the choana of a healthy golden eagle.</title>
        <authorList>
            <person name="Ruckert C."/>
            <person name="Albersmeier A."/>
            <person name="Winkler A."/>
            <person name="Kalinowski J."/>
        </authorList>
    </citation>
    <scope>NUCLEOTIDE SEQUENCE [LARGE SCALE GENOMIC DNA]</scope>
    <source>
        <strain evidence="15 16">S-613</strain>
    </source>
</reference>
<dbReference type="AlphaFoldDB" id="A0A1L7CFB9"/>
<keyword evidence="7 14" id="KW-1133">Transmembrane helix</keyword>
<comment type="catalytic activity">
    <reaction evidence="12">
        <text>L-proline(in) + Na(+)(in) = L-proline(out) + Na(+)(out)</text>
        <dbReference type="Rhea" id="RHEA:28967"/>
        <dbReference type="ChEBI" id="CHEBI:29101"/>
        <dbReference type="ChEBI" id="CHEBI:60039"/>
    </reaction>
</comment>
<dbReference type="PANTHER" id="PTHR48086:SF3">
    <property type="entry name" value="SODIUM_PROLINE SYMPORTER"/>
    <property type="match status" value="1"/>
</dbReference>
<feature type="transmembrane region" description="Helical" evidence="14">
    <location>
        <begin position="45"/>
        <end position="70"/>
    </location>
</feature>
<dbReference type="EMBL" id="CP009245">
    <property type="protein sequence ID" value="APT84526.1"/>
    <property type="molecule type" value="Genomic_DNA"/>
</dbReference>
<keyword evidence="3 14" id="KW-0813">Transport</keyword>
<dbReference type="FunFam" id="1.20.1730.10:FF:000002">
    <property type="entry name" value="Sodium/proline symporter"/>
    <property type="match status" value="1"/>
</dbReference>
<dbReference type="Pfam" id="PF00474">
    <property type="entry name" value="SSF"/>
    <property type="match status" value="1"/>
</dbReference>
<keyword evidence="16" id="KW-1185">Reference proteome</keyword>
<organism evidence="15 16">
    <name type="scientific">Corynebacterium aquilae DSM 44791</name>
    <dbReference type="NCBI Taxonomy" id="1431546"/>
    <lineage>
        <taxon>Bacteria</taxon>
        <taxon>Bacillati</taxon>
        <taxon>Actinomycetota</taxon>
        <taxon>Actinomycetes</taxon>
        <taxon>Mycobacteriales</taxon>
        <taxon>Corynebacteriaceae</taxon>
        <taxon>Corynebacterium</taxon>
    </lineage>
</organism>
<evidence type="ECO:0000256" key="1">
    <source>
        <dbReference type="ARBA" id="ARBA00004651"/>
    </source>
</evidence>
<comment type="subcellular location">
    <subcellularLocation>
        <location evidence="1 14">Cell membrane</location>
        <topology evidence="1 14">Multi-pass membrane protein</topology>
    </subcellularLocation>
</comment>
<dbReference type="PROSITE" id="PS00457">
    <property type="entry name" value="NA_SOLUT_SYMP_2"/>
    <property type="match status" value="1"/>
</dbReference>
<dbReference type="PROSITE" id="PS50283">
    <property type="entry name" value="NA_SOLUT_SYMP_3"/>
    <property type="match status" value="1"/>
</dbReference>
<feature type="transmembrane region" description="Helical" evidence="14">
    <location>
        <begin position="195"/>
        <end position="218"/>
    </location>
</feature>
<feature type="transmembrane region" description="Helical" evidence="14">
    <location>
        <begin position="333"/>
        <end position="357"/>
    </location>
</feature>
<feature type="transmembrane region" description="Helical" evidence="14">
    <location>
        <begin position="163"/>
        <end position="183"/>
    </location>
</feature>